<dbReference type="Gene3D" id="3.90.190.10">
    <property type="entry name" value="Protein tyrosine phosphatase superfamily"/>
    <property type="match status" value="1"/>
</dbReference>
<evidence type="ECO:0000256" key="5">
    <source>
        <dbReference type="ARBA" id="ARBA00022912"/>
    </source>
</evidence>
<evidence type="ECO:0000256" key="3">
    <source>
        <dbReference type="ARBA" id="ARBA00022481"/>
    </source>
</evidence>
<name>D2VZD6_NAEGR</name>
<dbReference type="InterPro" id="IPR003595">
    <property type="entry name" value="Tyr_Pase_cat"/>
</dbReference>
<dbReference type="RefSeq" id="XP_002670571.1">
    <property type="nucleotide sequence ID" value="XM_002670525.1"/>
</dbReference>
<dbReference type="SMART" id="SM00404">
    <property type="entry name" value="PTPc_motif"/>
    <property type="match status" value="1"/>
</dbReference>
<dbReference type="FunFam" id="3.90.190.10:FF:000086">
    <property type="entry name" value="Protein tyrosine phosphatase-like protein"/>
    <property type="match status" value="1"/>
</dbReference>
<dbReference type="EC" id="3.1.3.48" evidence="2"/>
<dbReference type="InterPro" id="IPR000387">
    <property type="entry name" value="Tyr_Pase_dom"/>
</dbReference>
<keyword evidence="3" id="KW-0488">Methylation</keyword>
<evidence type="ECO:0000256" key="1">
    <source>
        <dbReference type="ARBA" id="ARBA00009580"/>
    </source>
</evidence>
<keyword evidence="6" id="KW-1015">Disulfide bond</keyword>
<feature type="domain" description="Tyrosine specific protein phosphatases" evidence="12">
    <location>
        <begin position="82"/>
        <end position="154"/>
    </location>
</feature>
<keyword evidence="14" id="KW-1185">Reference proteome</keyword>
<keyword evidence="7" id="KW-0449">Lipoprotein</keyword>
<dbReference type="KEGG" id="ngr:NAEGRDRAFT_74451"/>
<dbReference type="AlphaFoldDB" id="D2VZD6"/>
<comment type="similarity">
    <text evidence="1">Belongs to the protein-tyrosine phosphatase family.</text>
</comment>
<accession>D2VZD6</accession>
<protein>
    <recommendedName>
        <fullName evidence="10">Protein tyrosine phosphatase PRL-1</fullName>
        <ecNumber evidence="2">3.1.3.48</ecNumber>
    </recommendedName>
</protein>
<evidence type="ECO:0000256" key="6">
    <source>
        <dbReference type="ARBA" id="ARBA00023157"/>
    </source>
</evidence>
<dbReference type="eggNOG" id="KOG2836">
    <property type="taxonomic scope" value="Eukaryota"/>
</dbReference>
<gene>
    <name evidence="13" type="ORF">NAEGRDRAFT_74451</name>
</gene>
<proteinExistence type="inferred from homology"/>
<evidence type="ECO:0000256" key="9">
    <source>
        <dbReference type="ARBA" id="ARBA00051722"/>
    </source>
</evidence>
<evidence type="ECO:0000313" key="14">
    <source>
        <dbReference type="Proteomes" id="UP000006671"/>
    </source>
</evidence>
<evidence type="ECO:0000256" key="10">
    <source>
        <dbReference type="ARBA" id="ARBA00073125"/>
    </source>
</evidence>
<evidence type="ECO:0000313" key="13">
    <source>
        <dbReference type="EMBL" id="EFC37827.1"/>
    </source>
</evidence>
<dbReference type="PROSITE" id="PS50056">
    <property type="entry name" value="TYR_PHOSPHATASE_2"/>
    <property type="match status" value="1"/>
</dbReference>
<reference evidence="13 14" key="1">
    <citation type="journal article" date="2010" name="Cell">
        <title>The genome of Naegleria gruberi illuminates early eukaryotic versatility.</title>
        <authorList>
            <person name="Fritz-Laylin L.K."/>
            <person name="Prochnik S.E."/>
            <person name="Ginger M.L."/>
            <person name="Dacks J.B."/>
            <person name="Carpenter M.L."/>
            <person name="Field M.C."/>
            <person name="Kuo A."/>
            <person name="Paredez A."/>
            <person name="Chapman J."/>
            <person name="Pham J."/>
            <person name="Shu S."/>
            <person name="Neupane R."/>
            <person name="Cipriano M."/>
            <person name="Mancuso J."/>
            <person name="Tu H."/>
            <person name="Salamov A."/>
            <person name="Lindquist E."/>
            <person name="Shapiro H."/>
            <person name="Lucas S."/>
            <person name="Grigoriev I.V."/>
            <person name="Cande W.Z."/>
            <person name="Fulton C."/>
            <person name="Rokhsar D.S."/>
            <person name="Dawson S.C."/>
        </authorList>
    </citation>
    <scope>NUCLEOTIDE SEQUENCE [LARGE SCALE GENOMIC DNA]</scope>
    <source>
        <strain evidence="13 14">NEG-M</strain>
    </source>
</reference>
<evidence type="ECO:0000259" key="12">
    <source>
        <dbReference type="PROSITE" id="PS50056"/>
    </source>
</evidence>
<dbReference type="InterPro" id="IPR029021">
    <property type="entry name" value="Prot-tyrosine_phosphatase-like"/>
</dbReference>
<dbReference type="GO" id="GO:0004725">
    <property type="term" value="F:protein tyrosine phosphatase activity"/>
    <property type="evidence" value="ECO:0007669"/>
    <property type="project" value="UniProtKB-EC"/>
</dbReference>
<dbReference type="GO" id="GO:0005737">
    <property type="term" value="C:cytoplasm"/>
    <property type="evidence" value="ECO:0007669"/>
    <property type="project" value="UniProtKB-ARBA"/>
</dbReference>
<sequence length="168" mass="18846">MAVTLTNAPSLIEHGGIKFLISDAPSDTNIHLYVKEFKQNNVTHCVRVCQATYDKEVVERAGIKFFDWAFDDGSSPPKHVIQDWLDLVDKVFPPKEGDSDDLPCIAVHCVAGLGRAPILVALALIKRCNMTGLEAVQFLRKKRRGAINKNQLDFIDKFYKQKKSCIIC</sequence>
<evidence type="ECO:0000256" key="4">
    <source>
        <dbReference type="ARBA" id="ARBA00022801"/>
    </source>
</evidence>
<dbReference type="SUPFAM" id="SSF52799">
    <property type="entry name" value="(Phosphotyrosine protein) phosphatases II"/>
    <property type="match status" value="1"/>
</dbReference>
<feature type="domain" description="Tyrosine-protein phosphatase" evidence="11">
    <location>
        <begin position="8"/>
        <end position="167"/>
    </location>
</feature>
<dbReference type="EMBL" id="GG738914">
    <property type="protein sequence ID" value="EFC37827.1"/>
    <property type="molecule type" value="Genomic_DNA"/>
</dbReference>
<dbReference type="InterPro" id="IPR020422">
    <property type="entry name" value="TYR_PHOSPHATASE_DUAL_dom"/>
</dbReference>
<dbReference type="PROSITE" id="PS50054">
    <property type="entry name" value="TYR_PHOSPHATASE_DUAL"/>
    <property type="match status" value="1"/>
</dbReference>
<dbReference type="OMA" id="IQVHGWT"/>
<dbReference type="InParanoid" id="D2VZD6"/>
<evidence type="ECO:0000256" key="2">
    <source>
        <dbReference type="ARBA" id="ARBA00013064"/>
    </source>
</evidence>
<keyword evidence="8" id="KW-0636">Prenylation</keyword>
<dbReference type="InterPro" id="IPR000340">
    <property type="entry name" value="Dual-sp_phosphatase_cat-dom"/>
</dbReference>
<dbReference type="OrthoDB" id="5632at2759"/>
<organism evidence="14">
    <name type="scientific">Naegleria gruberi</name>
    <name type="common">Amoeba</name>
    <dbReference type="NCBI Taxonomy" id="5762"/>
    <lineage>
        <taxon>Eukaryota</taxon>
        <taxon>Discoba</taxon>
        <taxon>Heterolobosea</taxon>
        <taxon>Tetramitia</taxon>
        <taxon>Eutetramitia</taxon>
        <taxon>Vahlkampfiidae</taxon>
        <taxon>Naegleria</taxon>
    </lineage>
</organism>
<dbReference type="PANTHER" id="PTHR23339">
    <property type="entry name" value="TYROSINE SPECIFIC PROTEIN PHOSPHATASE AND DUAL SPECIFICITY PROTEIN PHOSPHATASE"/>
    <property type="match status" value="1"/>
</dbReference>
<evidence type="ECO:0000256" key="8">
    <source>
        <dbReference type="ARBA" id="ARBA00023289"/>
    </source>
</evidence>
<evidence type="ECO:0000256" key="7">
    <source>
        <dbReference type="ARBA" id="ARBA00023288"/>
    </source>
</evidence>
<dbReference type="Pfam" id="PF00782">
    <property type="entry name" value="DSPc"/>
    <property type="match status" value="1"/>
</dbReference>
<dbReference type="VEuPathDB" id="AmoebaDB:NAEGRDRAFT_74451"/>
<dbReference type="CDD" id="cd14500">
    <property type="entry name" value="PTP-IVa"/>
    <property type="match status" value="1"/>
</dbReference>
<dbReference type="STRING" id="5762.D2VZD6"/>
<keyword evidence="4" id="KW-0378">Hydrolase</keyword>
<dbReference type="InterPro" id="IPR050561">
    <property type="entry name" value="PTP"/>
</dbReference>
<keyword evidence="5" id="KW-0904">Protein phosphatase</keyword>
<dbReference type="Proteomes" id="UP000006671">
    <property type="component" value="Unassembled WGS sequence"/>
</dbReference>
<evidence type="ECO:0000259" key="11">
    <source>
        <dbReference type="PROSITE" id="PS50054"/>
    </source>
</evidence>
<dbReference type="GeneID" id="8853629"/>
<comment type="catalytic activity">
    <reaction evidence="9">
        <text>O-phospho-L-tyrosyl-[protein] + H2O = L-tyrosyl-[protein] + phosphate</text>
        <dbReference type="Rhea" id="RHEA:10684"/>
        <dbReference type="Rhea" id="RHEA-COMP:10136"/>
        <dbReference type="Rhea" id="RHEA-COMP:20101"/>
        <dbReference type="ChEBI" id="CHEBI:15377"/>
        <dbReference type="ChEBI" id="CHEBI:43474"/>
        <dbReference type="ChEBI" id="CHEBI:46858"/>
        <dbReference type="ChEBI" id="CHEBI:61978"/>
        <dbReference type="EC" id="3.1.3.48"/>
    </reaction>
</comment>